<dbReference type="GO" id="GO:0004674">
    <property type="term" value="F:protein serine/threonine kinase activity"/>
    <property type="evidence" value="ECO:0007669"/>
    <property type="project" value="TreeGrafter"/>
</dbReference>
<dbReference type="PROSITE" id="PS50011">
    <property type="entry name" value="PROTEIN_KINASE_DOM"/>
    <property type="match status" value="1"/>
</dbReference>
<keyword evidence="3" id="KW-0418">Kinase</keyword>
<dbReference type="EC" id="2.7.11.34" evidence="5"/>
<dbReference type="InterPro" id="IPR017441">
    <property type="entry name" value="Protein_kinase_ATP_BS"/>
</dbReference>
<evidence type="ECO:0000256" key="6">
    <source>
        <dbReference type="PROSITE-ProRule" id="PRU10141"/>
    </source>
</evidence>
<evidence type="ECO:0000313" key="8">
    <source>
        <dbReference type="EMBL" id="PVD22516.1"/>
    </source>
</evidence>
<dbReference type="CDD" id="cd08224">
    <property type="entry name" value="STKc_Nek6_7"/>
    <property type="match status" value="1"/>
</dbReference>
<dbReference type="InterPro" id="IPR011009">
    <property type="entry name" value="Kinase-like_dom_sf"/>
</dbReference>
<dbReference type="PIRSF" id="PIRSF000654">
    <property type="entry name" value="Integrin-linked_kinase"/>
    <property type="match status" value="1"/>
</dbReference>
<dbReference type="FunFam" id="3.30.200.20:FF:000240">
    <property type="entry name" value="Serine/threonine-protein kinase Nek7"/>
    <property type="match status" value="1"/>
</dbReference>
<dbReference type="PANTHER" id="PTHR43289">
    <property type="entry name" value="MITOGEN-ACTIVATED PROTEIN KINASE KINASE KINASE 20-RELATED"/>
    <property type="match status" value="1"/>
</dbReference>
<gene>
    <name evidence="8" type="ORF">C0Q70_18330</name>
</gene>
<dbReference type="OrthoDB" id="248923at2759"/>
<dbReference type="FunFam" id="3.30.200.20:FF:000204">
    <property type="entry name" value="Serine/threonine-protein kinase Nek7"/>
    <property type="match status" value="1"/>
</dbReference>
<keyword evidence="1" id="KW-0808">Transferase</keyword>
<sequence length="268" mass="30952">MAAAVESMDFEAGVVPVAAENDNIYGCLSNFIIDKKIGKGQFSEVYRARCRHNGSTVALKKVQIFEMMDAKARQDCIKEIDLLKQLNHANVIKYLASFIENNELNIVLELADAGDLQRMIRHFKKQSRLIPEKTIWKYFVQICSALEHMHSRRIMHRVGTPYYMSPERIHENGYNFKSDIWSLGCLLYEMAALQSPFYGDKMNLYSLCKKIEQCDYPPLPGDCYSEELRRLVDACINPDPEQRPTVEYVYNIAKQMYARTNPQQEAAK</sequence>
<keyword evidence="9" id="KW-1185">Reference proteome</keyword>
<dbReference type="PROSITE" id="PS00107">
    <property type="entry name" value="PROTEIN_KINASE_ATP"/>
    <property type="match status" value="1"/>
</dbReference>
<dbReference type="PANTHER" id="PTHR43289:SF6">
    <property type="entry name" value="SERINE_THREONINE-PROTEIN KINASE NEKL-3"/>
    <property type="match status" value="1"/>
</dbReference>
<dbReference type="EMBL" id="PZQS01000011">
    <property type="protein sequence ID" value="PVD22516.1"/>
    <property type="molecule type" value="Genomic_DNA"/>
</dbReference>
<evidence type="ECO:0000259" key="7">
    <source>
        <dbReference type="PROSITE" id="PS50011"/>
    </source>
</evidence>
<evidence type="ECO:0000256" key="3">
    <source>
        <dbReference type="ARBA" id="ARBA00022777"/>
    </source>
</evidence>
<accession>A0A2T7NMY4</accession>
<dbReference type="STRING" id="400727.A0A2T7NMY4"/>
<evidence type="ECO:0000256" key="5">
    <source>
        <dbReference type="ARBA" id="ARBA00039067"/>
    </source>
</evidence>
<comment type="caution">
    <text evidence="8">The sequence shown here is derived from an EMBL/GenBank/DDBJ whole genome shotgun (WGS) entry which is preliminary data.</text>
</comment>
<dbReference type="Gene3D" id="3.30.200.20">
    <property type="entry name" value="Phosphorylase Kinase, domain 1"/>
    <property type="match status" value="2"/>
</dbReference>
<evidence type="ECO:0000313" key="9">
    <source>
        <dbReference type="Proteomes" id="UP000245119"/>
    </source>
</evidence>
<name>A0A2T7NMY4_POMCA</name>
<dbReference type="Proteomes" id="UP000245119">
    <property type="component" value="Linkage Group LG11"/>
</dbReference>
<evidence type="ECO:0000256" key="2">
    <source>
        <dbReference type="ARBA" id="ARBA00022741"/>
    </source>
</evidence>
<proteinExistence type="predicted"/>
<protein>
    <recommendedName>
        <fullName evidence="5">NEK6-subfamily protein kinase</fullName>
        <ecNumber evidence="5">2.7.11.34</ecNumber>
    </recommendedName>
</protein>
<keyword evidence="4 6" id="KW-0067">ATP-binding</keyword>
<organism evidence="8 9">
    <name type="scientific">Pomacea canaliculata</name>
    <name type="common">Golden apple snail</name>
    <dbReference type="NCBI Taxonomy" id="400727"/>
    <lineage>
        <taxon>Eukaryota</taxon>
        <taxon>Metazoa</taxon>
        <taxon>Spiralia</taxon>
        <taxon>Lophotrochozoa</taxon>
        <taxon>Mollusca</taxon>
        <taxon>Gastropoda</taxon>
        <taxon>Caenogastropoda</taxon>
        <taxon>Architaenioglossa</taxon>
        <taxon>Ampullarioidea</taxon>
        <taxon>Ampullariidae</taxon>
        <taxon>Pomacea</taxon>
    </lineage>
</organism>
<dbReference type="GO" id="GO:0005524">
    <property type="term" value="F:ATP binding"/>
    <property type="evidence" value="ECO:0007669"/>
    <property type="project" value="UniProtKB-UniRule"/>
</dbReference>
<evidence type="ECO:0000256" key="4">
    <source>
        <dbReference type="ARBA" id="ARBA00022840"/>
    </source>
</evidence>
<dbReference type="Gene3D" id="1.10.510.10">
    <property type="entry name" value="Transferase(Phosphotransferase) domain 1"/>
    <property type="match status" value="2"/>
</dbReference>
<keyword evidence="2 6" id="KW-0547">Nucleotide-binding</keyword>
<feature type="binding site" evidence="6">
    <location>
        <position position="60"/>
    </location>
    <ligand>
        <name>ATP</name>
        <dbReference type="ChEBI" id="CHEBI:30616"/>
    </ligand>
</feature>
<reference evidence="8 9" key="1">
    <citation type="submission" date="2018-04" db="EMBL/GenBank/DDBJ databases">
        <title>The genome of golden apple snail Pomacea canaliculata provides insight into stress tolerance and invasive adaptation.</title>
        <authorList>
            <person name="Liu C."/>
            <person name="Liu B."/>
            <person name="Ren Y."/>
            <person name="Zhang Y."/>
            <person name="Wang H."/>
            <person name="Li S."/>
            <person name="Jiang F."/>
            <person name="Yin L."/>
            <person name="Zhang G."/>
            <person name="Qian W."/>
            <person name="Fan W."/>
        </authorList>
    </citation>
    <scope>NUCLEOTIDE SEQUENCE [LARGE SCALE GENOMIC DNA]</scope>
    <source>
        <strain evidence="8">SZHN2017</strain>
        <tissue evidence="8">Muscle</tissue>
    </source>
</reference>
<dbReference type="SUPFAM" id="SSF56112">
    <property type="entry name" value="Protein kinase-like (PK-like)"/>
    <property type="match status" value="1"/>
</dbReference>
<evidence type="ECO:0000256" key="1">
    <source>
        <dbReference type="ARBA" id="ARBA00022679"/>
    </source>
</evidence>
<feature type="domain" description="Protein kinase" evidence="7">
    <location>
        <begin position="31"/>
        <end position="258"/>
    </location>
</feature>
<dbReference type="InterPro" id="IPR000719">
    <property type="entry name" value="Prot_kinase_dom"/>
</dbReference>
<dbReference type="Pfam" id="PF00069">
    <property type="entry name" value="Pkinase"/>
    <property type="match status" value="2"/>
</dbReference>
<dbReference type="AlphaFoldDB" id="A0A2T7NMY4"/>